<evidence type="ECO:0000313" key="11">
    <source>
        <dbReference type="EMBL" id="SUQ20018.1"/>
    </source>
</evidence>
<reference evidence="11 12" key="1">
    <citation type="submission" date="2017-08" db="EMBL/GenBank/DDBJ databases">
        <authorList>
            <person name="de Groot N.N."/>
        </authorList>
    </citation>
    <scope>NUCLEOTIDE SEQUENCE [LARGE SCALE GENOMIC DNA]</scope>
    <source>
        <strain evidence="11 12">HM2</strain>
    </source>
</reference>
<feature type="transmembrane region" description="Helical" evidence="10">
    <location>
        <begin position="418"/>
        <end position="442"/>
    </location>
</feature>
<dbReference type="EMBL" id="UHJL01000001">
    <property type="protein sequence ID" value="SUQ20018.1"/>
    <property type="molecule type" value="Genomic_DNA"/>
</dbReference>
<keyword evidence="6 10" id="KW-1133">Transmembrane helix</keyword>
<dbReference type="CDD" id="cd13138">
    <property type="entry name" value="MATE_yoeA_like"/>
    <property type="match status" value="1"/>
</dbReference>
<sequence>MATDALKTNMDMLNGPLGRKILRFAVPLAATSILQQLFNAADIAVVGQFAGDKALAAVGANTFVINMLINLFVGISVGVNVVVANSIGAQSYRAITRSVHTSVIVSFISGILLSFIGVFFARPILSAISTPADVLDLAVRYLQVYFAGIPFVMLYNFVAAILRGKGDTKRPLYVLLATGAINVLLNVLFVAGFGMSVTGVALATVIANALSAGTLFYFLLHEVGPFKLEFWKLRITPVFLGRIMRVGLPAGLQGVVFSFSNVCLQSAINSLGSATVAASAAALTYEFIVYYWLNSFSHACVTFVGQNYGAKNLERCRSAVRWTILLATTSTFALSMLCCYFAKPLLSLYTSDPEIIATGSIRMYVVVGVLFINVFLDVFSGALRGMGQSLAPALTCVVGVCGIRILWVIFVFPQYRSFASLMVVYPVSWIVTIMVLAGIYIYRVKHTHF</sequence>
<evidence type="ECO:0000313" key="12">
    <source>
        <dbReference type="Proteomes" id="UP000255423"/>
    </source>
</evidence>
<evidence type="ECO:0000256" key="3">
    <source>
        <dbReference type="ARBA" id="ARBA00022449"/>
    </source>
</evidence>
<dbReference type="InterPro" id="IPR050222">
    <property type="entry name" value="MATE_MdtK"/>
</dbReference>
<dbReference type="GO" id="GO:0015297">
    <property type="term" value="F:antiporter activity"/>
    <property type="evidence" value="ECO:0007669"/>
    <property type="project" value="UniProtKB-KW"/>
</dbReference>
<keyword evidence="3" id="KW-0050">Antiport</keyword>
<proteinExistence type="predicted"/>
<dbReference type="PIRSF" id="PIRSF006603">
    <property type="entry name" value="DinF"/>
    <property type="match status" value="1"/>
</dbReference>
<feature type="transmembrane region" description="Helical" evidence="10">
    <location>
        <begin position="174"/>
        <end position="194"/>
    </location>
</feature>
<dbReference type="Pfam" id="PF01554">
    <property type="entry name" value="MatE"/>
    <property type="match status" value="2"/>
</dbReference>
<dbReference type="PANTHER" id="PTHR43298:SF2">
    <property type="entry name" value="FMN_FAD EXPORTER YEEO-RELATED"/>
    <property type="match status" value="1"/>
</dbReference>
<feature type="transmembrane region" description="Helical" evidence="10">
    <location>
        <begin position="390"/>
        <end position="412"/>
    </location>
</feature>
<keyword evidence="8 10" id="KW-0472">Membrane</keyword>
<keyword evidence="5 10" id="KW-0812">Transmembrane</keyword>
<dbReference type="NCBIfam" id="TIGR00797">
    <property type="entry name" value="matE"/>
    <property type="match status" value="1"/>
</dbReference>
<evidence type="ECO:0000256" key="8">
    <source>
        <dbReference type="ARBA" id="ARBA00023136"/>
    </source>
</evidence>
<feature type="transmembrane region" description="Helical" evidence="10">
    <location>
        <begin position="141"/>
        <end position="162"/>
    </location>
</feature>
<dbReference type="InterPro" id="IPR048279">
    <property type="entry name" value="MdtK-like"/>
</dbReference>
<evidence type="ECO:0000256" key="5">
    <source>
        <dbReference type="ARBA" id="ARBA00022692"/>
    </source>
</evidence>
<evidence type="ECO:0000256" key="10">
    <source>
        <dbReference type="SAM" id="Phobius"/>
    </source>
</evidence>
<protein>
    <recommendedName>
        <fullName evidence="9">Multidrug-efflux transporter</fullName>
    </recommendedName>
</protein>
<name>A0A380RWU4_FIBSU</name>
<feature type="transmembrane region" description="Helical" evidence="10">
    <location>
        <begin position="64"/>
        <end position="87"/>
    </location>
</feature>
<feature type="transmembrane region" description="Helical" evidence="10">
    <location>
        <begin position="239"/>
        <end position="259"/>
    </location>
</feature>
<evidence type="ECO:0000256" key="6">
    <source>
        <dbReference type="ARBA" id="ARBA00022989"/>
    </source>
</evidence>
<accession>A0A380RWU4</accession>
<keyword evidence="7" id="KW-0406">Ion transport</keyword>
<feature type="transmembrane region" description="Helical" evidence="10">
    <location>
        <begin position="363"/>
        <end position="383"/>
    </location>
</feature>
<dbReference type="PANTHER" id="PTHR43298">
    <property type="entry name" value="MULTIDRUG RESISTANCE PROTEIN NORM-RELATED"/>
    <property type="match status" value="1"/>
</dbReference>
<gene>
    <name evidence="11" type="ORF">SAMN05661053_1268</name>
</gene>
<dbReference type="Proteomes" id="UP000255423">
    <property type="component" value="Unassembled WGS sequence"/>
</dbReference>
<feature type="transmembrane region" description="Helical" evidence="10">
    <location>
        <begin position="271"/>
        <end position="293"/>
    </location>
</feature>
<evidence type="ECO:0000256" key="7">
    <source>
        <dbReference type="ARBA" id="ARBA00023065"/>
    </source>
</evidence>
<feature type="transmembrane region" description="Helical" evidence="10">
    <location>
        <begin position="200"/>
        <end position="219"/>
    </location>
</feature>
<evidence type="ECO:0000256" key="4">
    <source>
        <dbReference type="ARBA" id="ARBA00022475"/>
    </source>
</evidence>
<evidence type="ECO:0000256" key="9">
    <source>
        <dbReference type="ARBA" id="ARBA00031636"/>
    </source>
</evidence>
<evidence type="ECO:0000256" key="1">
    <source>
        <dbReference type="ARBA" id="ARBA00004651"/>
    </source>
</evidence>
<feature type="transmembrane region" description="Helical" evidence="10">
    <location>
        <begin position="322"/>
        <end position="343"/>
    </location>
</feature>
<feature type="transmembrane region" description="Helical" evidence="10">
    <location>
        <begin position="99"/>
        <end position="121"/>
    </location>
</feature>
<dbReference type="InterPro" id="IPR002528">
    <property type="entry name" value="MATE_fam"/>
</dbReference>
<comment type="subcellular location">
    <subcellularLocation>
        <location evidence="1">Cell membrane</location>
        <topology evidence="1">Multi-pass membrane protein</topology>
    </subcellularLocation>
</comment>
<keyword evidence="2" id="KW-0813">Transport</keyword>
<dbReference type="GO" id="GO:0006811">
    <property type="term" value="P:monoatomic ion transport"/>
    <property type="evidence" value="ECO:0007669"/>
    <property type="project" value="UniProtKB-KW"/>
</dbReference>
<dbReference type="GO" id="GO:0042910">
    <property type="term" value="F:xenobiotic transmembrane transporter activity"/>
    <property type="evidence" value="ECO:0007669"/>
    <property type="project" value="InterPro"/>
</dbReference>
<organism evidence="11 12">
    <name type="scientific">Fibrobacter succinogenes</name>
    <name type="common">Bacteroides succinogenes</name>
    <dbReference type="NCBI Taxonomy" id="833"/>
    <lineage>
        <taxon>Bacteria</taxon>
        <taxon>Pseudomonadati</taxon>
        <taxon>Fibrobacterota</taxon>
        <taxon>Fibrobacteria</taxon>
        <taxon>Fibrobacterales</taxon>
        <taxon>Fibrobacteraceae</taxon>
        <taxon>Fibrobacter</taxon>
    </lineage>
</organism>
<dbReference type="GO" id="GO:0005886">
    <property type="term" value="C:plasma membrane"/>
    <property type="evidence" value="ECO:0007669"/>
    <property type="project" value="UniProtKB-SubCell"/>
</dbReference>
<dbReference type="AlphaFoldDB" id="A0A380RWU4"/>
<evidence type="ECO:0000256" key="2">
    <source>
        <dbReference type="ARBA" id="ARBA00022448"/>
    </source>
</evidence>
<keyword evidence="4" id="KW-1003">Cell membrane</keyword>